<dbReference type="Proteomes" id="UP001500037">
    <property type="component" value="Unassembled WGS sequence"/>
</dbReference>
<organism evidence="2 3">
    <name type="scientific">Kitasatospora nipponensis</name>
    <dbReference type="NCBI Taxonomy" id="258049"/>
    <lineage>
        <taxon>Bacteria</taxon>
        <taxon>Bacillati</taxon>
        <taxon>Actinomycetota</taxon>
        <taxon>Actinomycetes</taxon>
        <taxon>Kitasatosporales</taxon>
        <taxon>Streptomycetaceae</taxon>
        <taxon>Kitasatospora</taxon>
    </lineage>
</organism>
<dbReference type="EMBL" id="BAAALF010000091">
    <property type="protein sequence ID" value="GAA1250550.1"/>
    <property type="molecule type" value="Genomic_DNA"/>
</dbReference>
<accession>A0ABN1WHG1</accession>
<protein>
    <submittedName>
        <fullName evidence="2">Uncharacterized protein</fullName>
    </submittedName>
</protein>
<evidence type="ECO:0000313" key="2">
    <source>
        <dbReference type="EMBL" id="GAA1250550.1"/>
    </source>
</evidence>
<name>A0ABN1WHG1_9ACTN</name>
<keyword evidence="3" id="KW-1185">Reference proteome</keyword>
<comment type="caution">
    <text evidence="2">The sequence shown here is derived from an EMBL/GenBank/DDBJ whole genome shotgun (WGS) entry which is preliminary data.</text>
</comment>
<evidence type="ECO:0000313" key="3">
    <source>
        <dbReference type="Proteomes" id="UP001500037"/>
    </source>
</evidence>
<evidence type="ECO:0000256" key="1">
    <source>
        <dbReference type="SAM" id="MobiDB-lite"/>
    </source>
</evidence>
<sequence>MAGGSKACGGATAESRWVKGAPRSAWPRRSVGRHLPHGIGGGRGAAVSASAADPRRLLAVLVGDAPFTLYKPGCDGVSNAQWGKSY</sequence>
<feature type="region of interest" description="Disordered" evidence="1">
    <location>
        <begin position="1"/>
        <end position="46"/>
    </location>
</feature>
<reference evidence="2 3" key="1">
    <citation type="journal article" date="2019" name="Int. J. Syst. Evol. Microbiol.">
        <title>The Global Catalogue of Microorganisms (GCM) 10K type strain sequencing project: providing services to taxonomists for standard genome sequencing and annotation.</title>
        <authorList>
            <consortium name="The Broad Institute Genomics Platform"/>
            <consortium name="The Broad Institute Genome Sequencing Center for Infectious Disease"/>
            <person name="Wu L."/>
            <person name="Ma J."/>
        </authorList>
    </citation>
    <scope>NUCLEOTIDE SEQUENCE [LARGE SCALE GENOMIC DNA]</scope>
    <source>
        <strain evidence="2 3">JCM 13004</strain>
    </source>
</reference>
<gene>
    <name evidence="2" type="ORF">GCM10009665_46550</name>
</gene>
<proteinExistence type="predicted"/>